<dbReference type="PANTHER" id="PTHR30040">
    <property type="entry name" value="THIAMINE BIOSYNTHESIS LIPOPROTEIN APBE"/>
    <property type="match status" value="1"/>
</dbReference>
<dbReference type="SUPFAM" id="SSF143631">
    <property type="entry name" value="ApbE-like"/>
    <property type="match status" value="1"/>
</dbReference>
<name>A0ABT1BY67_9BACT</name>
<evidence type="ECO:0000256" key="8">
    <source>
        <dbReference type="ARBA" id="ARBA00022842"/>
    </source>
</evidence>
<evidence type="ECO:0000256" key="2">
    <source>
        <dbReference type="ARBA" id="ARBA00011955"/>
    </source>
</evidence>
<evidence type="ECO:0000256" key="7">
    <source>
        <dbReference type="ARBA" id="ARBA00022827"/>
    </source>
</evidence>
<dbReference type="GO" id="GO:0016740">
    <property type="term" value="F:transferase activity"/>
    <property type="evidence" value="ECO:0007669"/>
    <property type="project" value="UniProtKB-KW"/>
</dbReference>
<comment type="cofactor">
    <cofactor evidence="1">
        <name>Mg(2+)</name>
        <dbReference type="ChEBI" id="CHEBI:18420"/>
    </cofactor>
</comment>
<dbReference type="Gene3D" id="3.10.520.10">
    <property type="entry name" value="ApbE-like domains"/>
    <property type="match status" value="1"/>
</dbReference>
<dbReference type="InterPro" id="IPR003374">
    <property type="entry name" value="ApbE-like_sf"/>
</dbReference>
<protein>
    <recommendedName>
        <fullName evidence="3 11">FAD:protein FMN transferase</fullName>
        <ecNumber evidence="2 11">2.7.1.180</ecNumber>
    </recommendedName>
    <alternativeName>
        <fullName evidence="9 11">Flavin transferase</fullName>
    </alternativeName>
</protein>
<evidence type="ECO:0000256" key="6">
    <source>
        <dbReference type="ARBA" id="ARBA00022723"/>
    </source>
</evidence>
<dbReference type="RefSeq" id="WP_252761010.1">
    <property type="nucleotide sequence ID" value="NZ_JAMXLY010000023.1"/>
</dbReference>
<evidence type="ECO:0000256" key="1">
    <source>
        <dbReference type="ARBA" id="ARBA00001946"/>
    </source>
</evidence>
<organism evidence="12 13">
    <name type="scientific">Segatella cerevisiae</name>
    <dbReference type="NCBI Taxonomy" id="2053716"/>
    <lineage>
        <taxon>Bacteria</taxon>
        <taxon>Pseudomonadati</taxon>
        <taxon>Bacteroidota</taxon>
        <taxon>Bacteroidia</taxon>
        <taxon>Bacteroidales</taxon>
        <taxon>Prevotellaceae</taxon>
        <taxon>Segatella</taxon>
    </lineage>
</organism>
<evidence type="ECO:0000256" key="11">
    <source>
        <dbReference type="PIRNR" id="PIRNR006268"/>
    </source>
</evidence>
<dbReference type="Proteomes" id="UP001204015">
    <property type="component" value="Unassembled WGS sequence"/>
</dbReference>
<keyword evidence="13" id="KW-1185">Reference proteome</keyword>
<dbReference type="PANTHER" id="PTHR30040:SF2">
    <property type="entry name" value="FAD:PROTEIN FMN TRANSFERASE"/>
    <property type="match status" value="1"/>
</dbReference>
<dbReference type="Pfam" id="PF02424">
    <property type="entry name" value="ApbE"/>
    <property type="match status" value="1"/>
</dbReference>
<evidence type="ECO:0000256" key="3">
    <source>
        <dbReference type="ARBA" id="ARBA00016337"/>
    </source>
</evidence>
<accession>A0ABT1BY67</accession>
<keyword evidence="4 11" id="KW-0285">Flavoprotein</keyword>
<comment type="similarity">
    <text evidence="11">Belongs to the ApbE family.</text>
</comment>
<sequence>MSLLYKAQTRFLFHAHIKIKIPVFYDDSVFDYLFGILETVDKKYNSYQPDSYIDRINKNADHFVSVDDVTIRLLRQTISWSDFFEGSFDITVMPLIRLWGFYKTDGIRKVPEKADIEKTKKIVNYKNIEIEDHSVRISSGQEIITGSFLKAYAVDCMVEAMRNMGINDAIVNAGGSTIYAINNETHPFWNINVRDTEENQLLYTLHLANKCYTTSSQQETFVDINGEHYGHILNPLSGYPSSNRHVGIVTDKCFDGDIISTGLFLQTRQGFEEKIGQLQKRMSIDGFITDKTGERFATPGFSTYHA</sequence>
<evidence type="ECO:0000256" key="5">
    <source>
        <dbReference type="ARBA" id="ARBA00022679"/>
    </source>
</evidence>
<dbReference type="EC" id="2.7.1.180" evidence="2 11"/>
<gene>
    <name evidence="12" type="ORF">NG821_07350</name>
</gene>
<reference evidence="12 13" key="1">
    <citation type="submission" date="2022-06" db="EMBL/GenBank/DDBJ databases">
        <title>A taxonomic note on the genus Prevotella: Description of four novel genera and emended description of the genera Hallella and Xylanibacter.</title>
        <authorList>
            <person name="Hitch T.C.A."/>
        </authorList>
    </citation>
    <scope>NUCLEOTIDE SEQUENCE [LARGE SCALE GENOMIC DNA]</scope>
    <source>
        <strain evidence="12 13">DSM 100619</strain>
    </source>
</reference>
<dbReference type="EMBL" id="JAMXLY010000023">
    <property type="protein sequence ID" value="MCO6025655.1"/>
    <property type="molecule type" value="Genomic_DNA"/>
</dbReference>
<keyword evidence="8 11" id="KW-0460">Magnesium</keyword>
<keyword evidence="7 11" id="KW-0274">FAD</keyword>
<proteinExistence type="inferred from homology"/>
<evidence type="ECO:0000313" key="13">
    <source>
        <dbReference type="Proteomes" id="UP001204015"/>
    </source>
</evidence>
<evidence type="ECO:0000256" key="10">
    <source>
        <dbReference type="ARBA" id="ARBA00048540"/>
    </source>
</evidence>
<comment type="catalytic activity">
    <reaction evidence="10 11">
        <text>L-threonyl-[protein] + FAD = FMN-L-threonyl-[protein] + AMP + H(+)</text>
        <dbReference type="Rhea" id="RHEA:36847"/>
        <dbReference type="Rhea" id="RHEA-COMP:11060"/>
        <dbReference type="Rhea" id="RHEA-COMP:11061"/>
        <dbReference type="ChEBI" id="CHEBI:15378"/>
        <dbReference type="ChEBI" id="CHEBI:30013"/>
        <dbReference type="ChEBI" id="CHEBI:57692"/>
        <dbReference type="ChEBI" id="CHEBI:74257"/>
        <dbReference type="ChEBI" id="CHEBI:456215"/>
        <dbReference type="EC" id="2.7.1.180"/>
    </reaction>
</comment>
<evidence type="ECO:0000256" key="9">
    <source>
        <dbReference type="ARBA" id="ARBA00031306"/>
    </source>
</evidence>
<dbReference type="PIRSF" id="PIRSF006268">
    <property type="entry name" value="ApbE"/>
    <property type="match status" value="1"/>
</dbReference>
<keyword evidence="6 11" id="KW-0479">Metal-binding</keyword>
<keyword evidence="5 11" id="KW-0808">Transferase</keyword>
<evidence type="ECO:0000256" key="4">
    <source>
        <dbReference type="ARBA" id="ARBA00022630"/>
    </source>
</evidence>
<evidence type="ECO:0000313" key="12">
    <source>
        <dbReference type="EMBL" id="MCO6025655.1"/>
    </source>
</evidence>
<comment type="caution">
    <text evidence="12">The sequence shown here is derived from an EMBL/GenBank/DDBJ whole genome shotgun (WGS) entry which is preliminary data.</text>
</comment>
<dbReference type="InterPro" id="IPR024932">
    <property type="entry name" value="ApbE"/>
</dbReference>